<dbReference type="CDD" id="cd22332">
    <property type="entry name" value="HsdR_N"/>
    <property type="match status" value="1"/>
</dbReference>
<keyword evidence="5" id="KW-0547">Nucleotide-binding</keyword>
<evidence type="ECO:0000256" key="3">
    <source>
        <dbReference type="ARBA" id="ARBA00012654"/>
    </source>
</evidence>
<dbReference type="GO" id="GO:0005524">
    <property type="term" value="F:ATP binding"/>
    <property type="evidence" value="ECO:0007669"/>
    <property type="project" value="UniProtKB-KW"/>
</dbReference>
<keyword evidence="6" id="KW-0680">Restriction system</keyword>
<evidence type="ECO:0000256" key="2">
    <source>
        <dbReference type="ARBA" id="ARBA00008598"/>
    </source>
</evidence>
<evidence type="ECO:0000256" key="10">
    <source>
        <dbReference type="ARBA" id="ARBA00023125"/>
    </source>
</evidence>
<reference evidence="12" key="1">
    <citation type="submission" date="2019-08" db="EMBL/GenBank/DDBJ databases">
        <authorList>
            <person name="Kucharzyk K."/>
            <person name="Murdoch R.W."/>
            <person name="Higgins S."/>
            <person name="Loffler F."/>
        </authorList>
    </citation>
    <scope>NUCLEOTIDE SEQUENCE</scope>
</reference>
<comment type="similarity">
    <text evidence="2">Belongs to the HsdR family.</text>
</comment>
<evidence type="ECO:0000256" key="1">
    <source>
        <dbReference type="ARBA" id="ARBA00000851"/>
    </source>
</evidence>
<dbReference type="AlphaFoldDB" id="A0A645E4N6"/>
<dbReference type="EMBL" id="VSSQ01042912">
    <property type="protein sequence ID" value="MPM96541.1"/>
    <property type="molecule type" value="Genomic_DNA"/>
</dbReference>
<comment type="catalytic activity">
    <reaction evidence="1">
        <text>Endonucleolytic cleavage of DNA to give random double-stranded fragments with terminal 5'-phosphates, ATP is simultaneously hydrolyzed.</text>
        <dbReference type="EC" id="3.1.21.3"/>
    </reaction>
</comment>
<evidence type="ECO:0000256" key="9">
    <source>
        <dbReference type="ARBA" id="ARBA00022840"/>
    </source>
</evidence>
<name>A0A645E4N6_9ZZZZ</name>
<evidence type="ECO:0000259" key="11">
    <source>
        <dbReference type="Pfam" id="PF04313"/>
    </source>
</evidence>
<keyword evidence="7" id="KW-0255">Endonuclease</keyword>
<evidence type="ECO:0000256" key="8">
    <source>
        <dbReference type="ARBA" id="ARBA00022801"/>
    </source>
</evidence>
<evidence type="ECO:0000256" key="6">
    <source>
        <dbReference type="ARBA" id="ARBA00022747"/>
    </source>
</evidence>
<dbReference type="Gene3D" id="3.90.1570.50">
    <property type="match status" value="1"/>
</dbReference>
<dbReference type="GO" id="GO:0003677">
    <property type="term" value="F:DNA binding"/>
    <property type="evidence" value="ECO:0007669"/>
    <property type="project" value="UniProtKB-KW"/>
</dbReference>
<keyword evidence="9" id="KW-0067">ATP-binding</keyword>
<dbReference type="InterPro" id="IPR051268">
    <property type="entry name" value="Type-I_R_enzyme_R_subunit"/>
</dbReference>
<keyword evidence="8" id="KW-0378">Hydrolase</keyword>
<evidence type="ECO:0000256" key="4">
    <source>
        <dbReference type="ARBA" id="ARBA00022722"/>
    </source>
</evidence>
<accession>A0A645E4N6</accession>
<dbReference type="PANTHER" id="PTHR30195:SF15">
    <property type="entry name" value="TYPE I RESTRICTION ENZYME HINDI ENDONUCLEASE SUBUNIT"/>
    <property type="match status" value="1"/>
</dbReference>
<evidence type="ECO:0000256" key="7">
    <source>
        <dbReference type="ARBA" id="ARBA00022759"/>
    </source>
</evidence>
<keyword evidence="4" id="KW-0540">Nuclease</keyword>
<gene>
    <name evidence="12" type="ORF">SDC9_143705</name>
</gene>
<dbReference type="GO" id="GO:0009035">
    <property type="term" value="F:type I site-specific deoxyribonuclease activity"/>
    <property type="evidence" value="ECO:0007669"/>
    <property type="project" value="UniProtKB-EC"/>
</dbReference>
<protein>
    <recommendedName>
        <fullName evidence="3">type I site-specific deoxyribonuclease</fullName>
        <ecNumber evidence="3">3.1.21.3</ecNumber>
    </recommendedName>
</protein>
<dbReference type="PANTHER" id="PTHR30195">
    <property type="entry name" value="TYPE I SITE-SPECIFIC DEOXYRIBONUCLEASE PROTEIN SUBUNIT M AND R"/>
    <property type="match status" value="1"/>
</dbReference>
<organism evidence="12">
    <name type="scientific">bioreactor metagenome</name>
    <dbReference type="NCBI Taxonomy" id="1076179"/>
    <lineage>
        <taxon>unclassified sequences</taxon>
        <taxon>metagenomes</taxon>
        <taxon>ecological metagenomes</taxon>
    </lineage>
</organism>
<proteinExistence type="inferred from homology"/>
<dbReference type="EC" id="3.1.21.3" evidence="3"/>
<dbReference type="GO" id="GO:0009307">
    <property type="term" value="P:DNA restriction-modification system"/>
    <property type="evidence" value="ECO:0007669"/>
    <property type="project" value="UniProtKB-KW"/>
</dbReference>
<evidence type="ECO:0000313" key="12">
    <source>
        <dbReference type="EMBL" id="MPM96541.1"/>
    </source>
</evidence>
<evidence type="ECO:0000256" key="5">
    <source>
        <dbReference type="ARBA" id="ARBA00022741"/>
    </source>
</evidence>
<sequence length="190" mass="21975">MVKQEFDEKNISQKPAIEVLKNLGYKYINPQDVGLRTNQYNVLLKPILREKLIAINSYTYKGKVYKFDDKNINAALNDIDELLTDGLVKTNEKIYETLMLGKSYTENLEDGTKRSFTLKYIDWDNMDNNDFYVFEEFSIESEDGKHNVRPDLVLFINGIPFGVIECKIPSISVDQAIEQMIRNQGIFAVL</sequence>
<feature type="domain" description="Restriction endonuclease type I HsdR N-terminal" evidence="11">
    <location>
        <begin position="6"/>
        <end position="184"/>
    </location>
</feature>
<comment type="caution">
    <text evidence="12">The sequence shown here is derived from an EMBL/GenBank/DDBJ whole genome shotgun (WGS) entry which is preliminary data.</text>
</comment>
<keyword evidence="10" id="KW-0238">DNA-binding</keyword>
<dbReference type="Pfam" id="PF04313">
    <property type="entry name" value="HSDR_N"/>
    <property type="match status" value="1"/>
</dbReference>
<dbReference type="InterPro" id="IPR007409">
    <property type="entry name" value="Restrct_endonuc_type1_HsdR_N"/>
</dbReference>